<gene>
    <name evidence="1" type="ORF">BGZ80_005271</name>
</gene>
<evidence type="ECO:0000313" key="2">
    <source>
        <dbReference type="Proteomes" id="UP000703661"/>
    </source>
</evidence>
<reference evidence="1" key="1">
    <citation type="journal article" date="2020" name="Fungal Divers.">
        <title>Resolving the Mortierellaceae phylogeny through synthesis of multi-gene phylogenetics and phylogenomics.</title>
        <authorList>
            <person name="Vandepol N."/>
            <person name="Liber J."/>
            <person name="Desiro A."/>
            <person name="Na H."/>
            <person name="Kennedy M."/>
            <person name="Barry K."/>
            <person name="Grigoriev I.V."/>
            <person name="Miller A.N."/>
            <person name="O'Donnell K."/>
            <person name="Stajich J.E."/>
            <person name="Bonito G."/>
        </authorList>
    </citation>
    <scope>NUCLEOTIDE SEQUENCE</scope>
    <source>
        <strain evidence="1">NRRL 2769</strain>
    </source>
</reference>
<comment type="caution">
    <text evidence="1">The sequence shown here is derived from an EMBL/GenBank/DDBJ whole genome shotgun (WGS) entry which is preliminary data.</text>
</comment>
<dbReference type="Proteomes" id="UP000703661">
    <property type="component" value="Unassembled WGS sequence"/>
</dbReference>
<dbReference type="EMBL" id="JAAAID010002605">
    <property type="protein sequence ID" value="KAG0006487.1"/>
    <property type="molecule type" value="Genomic_DNA"/>
</dbReference>
<protein>
    <submittedName>
        <fullName evidence="1">Uncharacterized protein</fullName>
    </submittedName>
</protein>
<proteinExistence type="predicted"/>
<evidence type="ECO:0000313" key="1">
    <source>
        <dbReference type="EMBL" id="KAG0006487.1"/>
    </source>
</evidence>
<sequence length="379" mass="41969">MSCTANLLSNDTSKYFEKEFIAKASNVCKDGTFDHDDEIVNLLAKLKGSIDNGGPSMVRDDATIMRAEMVRKRREQGQSTRSRTEKILEAVETACDLVSEKPFGKAPSECDCLNAWVNIFKLLLPDGLTCHTGETSLGSSKPVQSELASEYGNELSESGRRVDLRFSYKGIEVANIELKSPTEKRTSRAKQTRKSIRLSRCIQRSLEKKGLESPTIMSADIAGYMALFYSVAKVEDIYVSSMISNHSVCLPTSKHTLSKFLDGKSLSCMSNFVKYLAELGEMAFDAAEEQQADFAINEFVDDIKYTAPTEQCVSKSFEATIILSPKRKRASPGDPSSLNLRTPKWTQSNLVWDGEVETGAETENGFTSFQNMIAMSPKP</sequence>
<keyword evidence="2" id="KW-1185">Reference proteome</keyword>
<dbReference type="AlphaFoldDB" id="A0A9P6MK95"/>
<organism evidence="1 2">
    <name type="scientific">Entomortierella chlamydospora</name>
    <dbReference type="NCBI Taxonomy" id="101097"/>
    <lineage>
        <taxon>Eukaryota</taxon>
        <taxon>Fungi</taxon>
        <taxon>Fungi incertae sedis</taxon>
        <taxon>Mucoromycota</taxon>
        <taxon>Mortierellomycotina</taxon>
        <taxon>Mortierellomycetes</taxon>
        <taxon>Mortierellales</taxon>
        <taxon>Mortierellaceae</taxon>
        <taxon>Entomortierella</taxon>
    </lineage>
</organism>
<accession>A0A9P6MK95</accession>
<name>A0A9P6MK95_9FUNG</name>